<keyword evidence="8" id="KW-0808">Transferase</keyword>
<evidence type="ECO:0000256" key="3">
    <source>
        <dbReference type="ARBA" id="ARBA00012687"/>
    </source>
</evidence>
<evidence type="ECO:0000256" key="7">
    <source>
        <dbReference type="ARBA" id="ARBA00022676"/>
    </source>
</evidence>
<dbReference type="AlphaFoldDB" id="A0A062U3H3"/>
<comment type="catalytic activity">
    <reaction evidence="10">
        <text>a lipid X + a UDP-2-N,3-O-bis[(3R)-3-hydroxyacyl]-alpha-D-glucosamine = a lipid A disaccharide + UDP + H(+)</text>
        <dbReference type="Rhea" id="RHEA:67828"/>
        <dbReference type="ChEBI" id="CHEBI:15378"/>
        <dbReference type="ChEBI" id="CHEBI:58223"/>
        <dbReference type="ChEBI" id="CHEBI:137748"/>
        <dbReference type="ChEBI" id="CHEBI:176338"/>
        <dbReference type="ChEBI" id="CHEBI:176343"/>
        <dbReference type="EC" id="2.4.1.182"/>
    </reaction>
</comment>
<dbReference type="GO" id="GO:0016020">
    <property type="term" value="C:membrane"/>
    <property type="evidence" value="ECO:0007669"/>
    <property type="project" value="GOC"/>
</dbReference>
<comment type="caution">
    <text evidence="11">The sequence shown here is derived from an EMBL/GenBank/DDBJ whole genome shotgun (WGS) entry which is preliminary data.</text>
</comment>
<accession>A0A062U3H3</accession>
<keyword evidence="12" id="KW-1185">Reference proteome</keyword>
<dbReference type="RefSeq" id="WP_081814985.1">
    <property type="nucleotide sequence ID" value="NZ_AWFC01000038.1"/>
</dbReference>
<keyword evidence="5" id="KW-0444">Lipid biosynthesis</keyword>
<sequence>MSARRIYMVAAEASGDVLAREVVEEIRKKDPDVHISGIGGDELASAGIISPIDVSPLSVLGFFEGIKAYGHVVKLADAAANAIISDRPDVVVLVDSWGFMLRVAQRVRLRDPSIRLVKLVGPQVWATRPGRAKTLASVVDHLLCIHDMEVPFYEPYNLATTVIGNPAISRHVEGDGARFRGLNDIFETERMVLVLPGSRSSEIKRVAPALVEAAHILYKKDRSLRVVFAPAKNVAEQFAEAFPDIEDWALLTSQAADRYDAMAAADLALACSGTVTTELAMQGTPMIVSYQTGWITWALARGLLYKRKHITLLNIVSDDQEIVPEFVQTKQKPELIADKAWAWLSNPTALPQQKVDQSIALDRMKEGDRDAAEIAASVVLEEAAKHTAGLIAS</sequence>
<comment type="similarity">
    <text evidence="2">Belongs to the LpxB family.</text>
</comment>
<protein>
    <recommendedName>
        <fullName evidence="4">Lipid-A-disaccharide synthase</fullName>
        <ecNumber evidence="3">2.4.1.182</ecNumber>
    </recommendedName>
</protein>
<dbReference type="GO" id="GO:0005543">
    <property type="term" value="F:phospholipid binding"/>
    <property type="evidence" value="ECO:0007669"/>
    <property type="project" value="TreeGrafter"/>
</dbReference>
<comment type="function">
    <text evidence="1">Condensation of UDP-2,3-diacylglucosamine and 2,3-diacylglucosamine-1-phosphate to form lipid A disaccharide, a precursor of lipid A, a phosphorylated glycolipid that anchors the lipopolysaccharide to the outer membrane of the cell.</text>
</comment>
<dbReference type="OrthoDB" id="9801642at2"/>
<accession>A0A328JYQ3</accession>
<keyword evidence="9" id="KW-0443">Lipid metabolism</keyword>
<evidence type="ECO:0000313" key="12">
    <source>
        <dbReference type="Proteomes" id="UP000249123"/>
    </source>
</evidence>
<keyword evidence="6" id="KW-0441">Lipid A biosynthesis</keyword>
<dbReference type="Proteomes" id="UP000249123">
    <property type="component" value="Unassembled WGS sequence"/>
</dbReference>
<dbReference type="GO" id="GO:0008915">
    <property type="term" value="F:lipid-A-disaccharide synthase activity"/>
    <property type="evidence" value="ECO:0007669"/>
    <property type="project" value="UniProtKB-EC"/>
</dbReference>
<dbReference type="GO" id="GO:0009245">
    <property type="term" value="P:lipid A biosynthetic process"/>
    <property type="evidence" value="ECO:0007669"/>
    <property type="project" value="UniProtKB-KW"/>
</dbReference>
<dbReference type="EMBL" id="AWFB01000067">
    <property type="protein sequence ID" value="RAN30948.1"/>
    <property type="molecule type" value="Genomic_DNA"/>
</dbReference>
<proteinExistence type="inferred from homology"/>
<dbReference type="InterPro" id="IPR003835">
    <property type="entry name" value="Glyco_trans_19"/>
</dbReference>
<dbReference type="Pfam" id="PF02684">
    <property type="entry name" value="LpxB"/>
    <property type="match status" value="1"/>
</dbReference>
<evidence type="ECO:0000256" key="6">
    <source>
        <dbReference type="ARBA" id="ARBA00022556"/>
    </source>
</evidence>
<dbReference type="Gene3D" id="3.40.50.2000">
    <property type="entry name" value="Glycogen Phosphorylase B"/>
    <property type="match status" value="1"/>
</dbReference>
<gene>
    <name evidence="11" type="ORF">HY3_04945</name>
</gene>
<organism evidence="11 12">
    <name type="scientific">Hyphomonas pacifica</name>
    <dbReference type="NCBI Taxonomy" id="1280941"/>
    <lineage>
        <taxon>Bacteria</taxon>
        <taxon>Pseudomonadati</taxon>
        <taxon>Pseudomonadota</taxon>
        <taxon>Alphaproteobacteria</taxon>
        <taxon>Hyphomonadales</taxon>
        <taxon>Hyphomonadaceae</taxon>
        <taxon>Hyphomonas</taxon>
    </lineage>
</organism>
<dbReference type="EC" id="2.4.1.182" evidence="3"/>
<dbReference type="PANTHER" id="PTHR30372">
    <property type="entry name" value="LIPID-A-DISACCHARIDE SYNTHASE"/>
    <property type="match status" value="1"/>
</dbReference>
<evidence type="ECO:0000256" key="8">
    <source>
        <dbReference type="ARBA" id="ARBA00022679"/>
    </source>
</evidence>
<keyword evidence="7" id="KW-0328">Glycosyltransferase</keyword>
<dbReference type="STRING" id="1280941.HY2_02120"/>
<reference evidence="11 12" key="1">
    <citation type="submission" date="2013-04" db="EMBL/GenBank/DDBJ databases">
        <title>Hyphomonas sp. T24B3 Genome Sequencing.</title>
        <authorList>
            <person name="Lai Q."/>
            <person name="Shao Z."/>
        </authorList>
    </citation>
    <scope>NUCLEOTIDE SEQUENCE [LARGE SCALE GENOMIC DNA]</scope>
    <source>
        <strain evidence="11 12">T24B3</strain>
    </source>
</reference>
<evidence type="ECO:0000256" key="4">
    <source>
        <dbReference type="ARBA" id="ARBA00020902"/>
    </source>
</evidence>
<dbReference type="SUPFAM" id="SSF53756">
    <property type="entry name" value="UDP-Glycosyltransferase/glycogen phosphorylase"/>
    <property type="match status" value="1"/>
</dbReference>
<evidence type="ECO:0000313" key="11">
    <source>
        <dbReference type="EMBL" id="RAN30948.1"/>
    </source>
</evidence>
<evidence type="ECO:0000256" key="5">
    <source>
        <dbReference type="ARBA" id="ARBA00022516"/>
    </source>
</evidence>
<evidence type="ECO:0000256" key="10">
    <source>
        <dbReference type="ARBA" id="ARBA00048975"/>
    </source>
</evidence>
<name>A0A062U3H3_9PROT</name>
<evidence type="ECO:0000256" key="1">
    <source>
        <dbReference type="ARBA" id="ARBA00002056"/>
    </source>
</evidence>
<evidence type="ECO:0000256" key="9">
    <source>
        <dbReference type="ARBA" id="ARBA00023098"/>
    </source>
</evidence>
<dbReference type="PANTHER" id="PTHR30372:SF4">
    <property type="entry name" value="LIPID-A-DISACCHARIDE SYNTHASE, MITOCHONDRIAL-RELATED"/>
    <property type="match status" value="1"/>
</dbReference>
<dbReference type="eggNOG" id="COG0763">
    <property type="taxonomic scope" value="Bacteria"/>
</dbReference>
<evidence type="ECO:0000256" key="2">
    <source>
        <dbReference type="ARBA" id="ARBA00007868"/>
    </source>
</evidence>